<reference evidence="1 2" key="1">
    <citation type="journal article" date="2008" name="Int. J. Syst. Evol. Microbiol.">
        <title>Bizionia argentinensis sp. nov., isolated from surface marine water in Antarctica.</title>
        <authorList>
            <person name="Bercovich A."/>
            <person name="Vazquez S.C."/>
            <person name="Yankilevich P."/>
            <person name="Coria S.H."/>
            <person name="Foti M."/>
            <person name="Hernandez E."/>
            <person name="Vidal A."/>
            <person name="Ruberto L."/>
            <person name="Melo C."/>
            <person name="Marenssi S."/>
            <person name="Criscuolo M."/>
            <person name="Memoli M."/>
            <person name="Arguelles M."/>
            <person name="Mac Cormack W.P."/>
        </authorList>
    </citation>
    <scope>NUCLEOTIDE SEQUENCE [LARGE SCALE GENOMIC DNA]</scope>
    <source>
        <strain evidence="1 2">JUB59</strain>
    </source>
</reference>
<evidence type="ECO:0000313" key="2">
    <source>
        <dbReference type="Proteomes" id="UP000003730"/>
    </source>
</evidence>
<dbReference type="AlphaFoldDB" id="A0A4U8UG98"/>
<dbReference type="EMBL" id="AFXZ01000054">
    <property type="protein sequence ID" value="TLG99005.1"/>
    <property type="molecule type" value="Genomic_DNA"/>
</dbReference>
<accession>A0A4U8UG98</accession>
<dbReference type="Proteomes" id="UP000003730">
    <property type="component" value="Unassembled WGS sequence"/>
</dbReference>
<evidence type="ECO:0000313" key="1">
    <source>
        <dbReference type="EMBL" id="TLG99005.1"/>
    </source>
</evidence>
<organism evidence="1 2">
    <name type="scientific">Bizionia argentinensis JUB59</name>
    <dbReference type="NCBI Taxonomy" id="1046627"/>
    <lineage>
        <taxon>Bacteria</taxon>
        <taxon>Pseudomonadati</taxon>
        <taxon>Bacteroidota</taxon>
        <taxon>Flavobacteriia</taxon>
        <taxon>Flavobacteriales</taxon>
        <taxon>Flavobacteriaceae</taxon>
        <taxon>Bizionia</taxon>
    </lineage>
</organism>
<gene>
    <name evidence="1" type="ORF">BZARG_03595</name>
</gene>
<proteinExistence type="predicted"/>
<comment type="caution">
    <text evidence="1">The sequence shown here is derived from an EMBL/GenBank/DDBJ whole genome shotgun (WGS) entry which is preliminary data.</text>
</comment>
<protein>
    <submittedName>
        <fullName evidence="1">Uncharacterized protein</fullName>
    </submittedName>
</protein>
<name>A0A4U8UG98_9FLAO</name>
<sequence length="98" mass="11578">MYNQWLVLAYLENPADFPMVSTCLQLSVLNHATAHTPNVSSNLKTTNEVLYNILIINYDFDLWSSNGHRLSSVCEYLINRFDFFNIFFRKIFYCKQKL</sequence>
<keyword evidence="2" id="KW-1185">Reference proteome</keyword>